<accession>A0ABU2BAI4</accession>
<dbReference type="RefSeq" id="WP_277105475.1">
    <property type="nucleotide sequence ID" value="NZ_BAAAJS010000078.1"/>
</dbReference>
<dbReference type="PROSITE" id="PS00217">
    <property type="entry name" value="SUGAR_TRANSPORT_2"/>
    <property type="match status" value="1"/>
</dbReference>
<reference evidence="9 10" key="1">
    <citation type="submission" date="2023-07" db="EMBL/GenBank/DDBJ databases">
        <title>Sequencing the genomes of 1000 actinobacteria strains.</title>
        <authorList>
            <person name="Klenk H.-P."/>
        </authorList>
    </citation>
    <scope>NUCLEOTIDE SEQUENCE [LARGE SCALE GENOMIC DNA]</scope>
    <source>
        <strain evidence="9 10">DSM 44508</strain>
    </source>
</reference>
<organism evidence="9 10">
    <name type="scientific">Corynebacterium felinum</name>
    <dbReference type="NCBI Taxonomy" id="131318"/>
    <lineage>
        <taxon>Bacteria</taxon>
        <taxon>Bacillati</taxon>
        <taxon>Actinomycetota</taxon>
        <taxon>Actinomycetes</taxon>
        <taxon>Mycobacteriales</taxon>
        <taxon>Corynebacteriaceae</taxon>
        <taxon>Corynebacterium</taxon>
    </lineage>
</organism>
<dbReference type="InterPro" id="IPR005829">
    <property type="entry name" value="Sugar_transporter_CS"/>
</dbReference>
<dbReference type="CDD" id="cd06173">
    <property type="entry name" value="MFS_MefA_like"/>
    <property type="match status" value="1"/>
</dbReference>
<feature type="transmembrane region" description="Helical" evidence="7">
    <location>
        <begin position="252"/>
        <end position="273"/>
    </location>
</feature>
<evidence type="ECO:0000313" key="10">
    <source>
        <dbReference type="Proteomes" id="UP001183619"/>
    </source>
</evidence>
<dbReference type="Gene3D" id="1.20.1250.20">
    <property type="entry name" value="MFS general substrate transporter like domains"/>
    <property type="match status" value="1"/>
</dbReference>
<feature type="transmembrane region" description="Helical" evidence="7">
    <location>
        <begin position="370"/>
        <end position="390"/>
    </location>
</feature>
<gene>
    <name evidence="9" type="ORF">J2S37_001909</name>
</gene>
<keyword evidence="10" id="KW-1185">Reference proteome</keyword>
<feature type="transmembrane region" description="Helical" evidence="7">
    <location>
        <begin position="99"/>
        <end position="119"/>
    </location>
</feature>
<evidence type="ECO:0000256" key="7">
    <source>
        <dbReference type="SAM" id="Phobius"/>
    </source>
</evidence>
<evidence type="ECO:0000256" key="6">
    <source>
        <dbReference type="ARBA" id="ARBA00023136"/>
    </source>
</evidence>
<feature type="transmembrane region" description="Helical" evidence="7">
    <location>
        <begin position="342"/>
        <end position="364"/>
    </location>
</feature>
<feature type="transmembrane region" description="Helical" evidence="7">
    <location>
        <begin position="139"/>
        <end position="164"/>
    </location>
</feature>
<evidence type="ECO:0000256" key="2">
    <source>
        <dbReference type="ARBA" id="ARBA00022448"/>
    </source>
</evidence>
<keyword evidence="3" id="KW-1003">Cell membrane</keyword>
<evidence type="ECO:0000256" key="3">
    <source>
        <dbReference type="ARBA" id="ARBA00022475"/>
    </source>
</evidence>
<protein>
    <submittedName>
        <fullName evidence="9">MFS family permease</fullName>
    </submittedName>
</protein>
<comment type="subcellular location">
    <subcellularLocation>
        <location evidence="1">Cell membrane</location>
        <topology evidence="1">Multi-pass membrane protein</topology>
    </subcellularLocation>
</comment>
<feature type="domain" description="Major facilitator superfamily (MFS) profile" evidence="8">
    <location>
        <begin position="1"/>
        <end position="393"/>
    </location>
</feature>
<keyword evidence="6 7" id="KW-0472">Membrane</keyword>
<proteinExistence type="predicted"/>
<feature type="transmembrane region" description="Helical" evidence="7">
    <location>
        <begin position="308"/>
        <end position="330"/>
    </location>
</feature>
<feature type="transmembrane region" description="Helical" evidence="7">
    <location>
        <begin position="170"/>
        <end position="189"/>
    </location>
</feature>
<evidence type="ECO:0000256" key="4">
    <source>
        <dbReference type="ARBA" id="ARBA00022692"/>
    </source>
</evidence>
<dbReference type="PANTHER" id="PTHR43266">
    <property type="entry name" value="MACROLIDE-EFFLUX PROTEIN"/>
    <property type="match status" value="1"/>
</dbReference>
<evidence type="ECO:0000259" key="8">
    <source>
        <dbReference type="PROSITE" id="PS50850"/>
    </source>
</evidence>
<evidence type="ECO:0000313" key="9">
    <source>
        <dbReference type="EMBL" id="MDR7355371.1"/>
    </source>
</evidence>
<feature type="transmembrane region" description="Helical" evidence="7">
    <location>
        <begin position="224"/>
        <end position="246"/>
    </location>
</feature>
<dbReference type="InterPro" id="IPR020846">
    <property type="entry name" value="MFS_dom"/>
</dbReference>
<dbReference type="SUPFAM" id="SSF103473">
    <property type="entry name" value="MFS general substrate transporter"/>
    <property type="match status" value="1"/>
</dbReference>
<dbReference type="InterPro" id="IPR036259">
    <property type="entry name" value="MFS_trans_sf"/>
</dbReference>
<dbReference type="Proteomes" id="UP001183619">
    <property type="component" value="Unassembled WGS sequence"/>
</dbReference>
<feature type="transmembrane region" description="Helical" evidence="7">
    <location>
        <begin position="43"/>
        <end position="63"/>
    </location>
</feature>
<evidence type="ECO:0000256" key="1">
    <source>
        <dbReference type="ARBA" id="ARBA00004651"/>
    </source>
</evidence>
<dbReference type="PANTHER" id="PTHR43266:SF2">
    <property type="entry name" value="MAJOR FACILITATOR SUPERFAMILY (MFS) PROFILE DOMAIN-CONTAINING PROTEIN"/>
    <property type="match status" value="1"/>
</dbReference>
<evidence type="ECO:0000256" key="5">
    <source>
        <dbReference type="ARBA" id="ARBA00022989"/>
    </source>
</evidence>
<keyword evidence="4 7" id="KW-0812">Transmembrane</keyword>
<dbReference type="PROSITE" id="PS50850">
    <property type="entry name" value="MFS"/>
    <property type="match status" value="1"/>
</dbReference>
<dbReference type="Pfam" id="PF07690">
    <property type="entry name" value="MFS_1"/>
    <property type="match status" value="1"/>
</dbReference>
<dbReference type="InterPro" id="IPR011701">
    <property type="entry name" value="MFS"/>
</dbReference>
<comment type="caution">
    <text evidence="9">The sequence shown here is derived from an EMBL/GenBank/DDBJ whole genome shotgun (WGS) entry which is preliminary data.</text>
</comment>
<name>A0ABU2BAI4_9CORY</name>
<dbReference type="EMBL" id="JAVDYF010000001">
    <property type="protein sequence ID" value="MDR7355371.1"/>
    <property type="molecule type" value="Genomic_DNA"/>
</dbReference>
<keyword evidence="2" id="KW-0813">Transport</keyword>
<sequence>MKSTTFPATAWLYLASAAFSNFGNAVATLVWPWLVLQRTGDPAAAGLVATLIGIPTVVVAIVGGHLIDTVGRKPMSVISDVISASSIVAVIAVDQYWDLNLWWLVIIGIYGAVGDIPGFAARNALMGDVAASSGKSLEWVAGIMQAITGVSFLLGPALGGILMASLPLTSVLWITAGCSLFAAVLTFALRLTATGSSEEEEQQVFSGWRAWTAVLKSAPVRMMAIINGIAEILVIPYLLIFLPAHFESINAPASLGATMSGFAVGLMVGGVISAKMDSLSPLQRWWIGMGLYTLAFAGMAVLHVTWIVIVGMVLAGLGSGFVTPLQNVFITESVPEQLRGRAFSLMGAINLLAQPVGLAAATVALGFASIYSLAVVCAVLWASGALWASVEGKRVL</sequence>
<keyword evidence="5 7" id="KW-1133">Transmembrane helix</keyword>